<feature type="transmembrane region" description="Helical" evidence="3">
    <location>
        <begin position="130"/>
        <end position="151"/>
    </location>
</feature>
<dbReference type="Pfam" id="PF01478">
    <property type="entry name" value="Peptidase_A24"/>
    <property type="match status" value="1"/>
</dbReference>
<feature type="transmembrane region" description="Helical" evidence="3">
    <location>
        <begin position="56"/>
        <end position="75"/>
    </location>
</feature>
<dbReference type="Gene3D" id="1.20.120.1220">
    <property type="match status" value="1"/>
</dbReference>
<gene>
    <name evidence="5" type="ORF">H8692_04920</name>
</gene>
<dbReference type="PANTHER" id="PTHR30487:SF0">
    <property type="entry name" value="PREPILIN LEADER PEPTIDASE_N-METHYLTRANSFERASE-RELATED"/>
    <property type="match status" value="1"/>
</dbReference>
<evidence type="ECO:0000256" key="1">
    <source>
        <dbReference type="ARBA" id="ARBA00005801"/>
    </source>
</evidence>
<feature type="transmembrane region" description="Helical" evidence="3">
    <location>
        <begin position="163"/>
        <end position="196"/>
    </location>
</feature>
<feature type="transmembrane region" description="Helical" evidence="3">
    <location>
        <begin position="108"/>
        <end position="124"/>
    </location>
</feature>
<feature type="transmembrane region" description="Helical" evidence="3">
    <location>
        <begin position="81"/>
        <end position="101"/>
    </location>
</feature>
<feature type="domain" description="Prepilin type IV endopeptidase peptidase" evidence="4">
    <location>
        <begin position="85"/>
        <end position="191"/>
    </location>
</feature>
<dbReference type="GO" id="GO:0004190">
    <property type="term" value="F:aspartic-type endopeptidase activity"/>
    <property type="evidence" value="ECO:0007669"/>
    <property type="project" value="InterPro"/>
</dbReference>
<comment type="similarity">
    <text evidence="1 2">Belongs to the peptidase A24 family.</text>
</comment>
<evidence type="ECO:0000256" key="3">
    <source>
        <dbReference type="SAM" id="Phobius"/>
    </source>
</evidence>
<keyword evidence="3" id="KW-0812">Transmembrane</keyword>
<name>A0A926I9G9_9FIRM</name>
<reference evidence="5" key="1">
    <citation type="submission" date="2020-08" db="EMBL/GenBank/DDBJ databases">
        <title>Genome public.</title>
        <authorList>
            <person name="Liu C."/>
            <person name="Sun Q."/>
        </authorList>
    </citation>
    <scope>NUCLEOTIDE SEQUENCE</scope>
    <source>
        <strain evidence="5">NSJ-24</strain>
    </source>
</reference>
<evidence type="ECO:0000256" key="2">
    <source>
        <dbReference type="RuleBase" id="RU003793"/>
    </source>
</evidence>
<dbReference type="GO" id="GO:0005886">
    <property type="term" value="C:plasma membrane"/>
    <property type="evidence" value="ECO:0007669"/>
    <property type="project" value="TreeGrafter"/>
</dbReference>
<dbReference type="InterPro" id="IPR000045">
    <property type="entry name" value="Prepilin_IV_endopep_pep"/>
</dbReference>
<proteinExistence type="inferred from homology"/>
<dbReference type="AlphaFoldDB" id="A0A926I9G9"/>
<dbReference type="EMBL" id="JACRTA010000001">
    <property type="protein sequence ID" value="MBC8568110.1"/>
    <property type="molecule type" value="Genomic_DNA"/>
</dbReference>
<dbReference type="PRINTS" id="PR00864">
    <property type="entry name" value="PREPILNPTASE"/>
</dbReference>
<evidence type="ECO:0000259" key="4">
    <source>
        <dbReference type="Pfam" id="PF01478"/>
    </source>
</evidence>
<feature type="transmembrane region" description="Helical" evidence="3">
    <location>
        <begin position="6"/>
        <end position="26"/>
    </location>
</feature>
<feature type="transmembrane region" description="Helical" evidence="3">
    <location>
        <begin position="208"/>
        <end position="227"/>
    </location>
</feature>
<dbReference type="PANTHER" id="PTHR30487">
    <property type="entry name" value="TYPE 4 PREPILIN-LIKE PROTEINS LEADER PEPTIDE-PROCESSING ENZYME"/>
    <property type="match status" value="1"/>
</dbReference>
<dbReference type="InterPro" id="IPR014032">
    <property type="entry name" value="Peptidase_A24A_bac"/>
</dbReference>
<evidence type="ECO:0000313" key="5">
    <source>
        <dbReference type="EMBL" id="MBC8568110.1"/>
    </source>
</evidence>
<comment type="caution">
    <text evidence="5">The sequence shown here is derived from an EMBL/GenBank/DDBJ whole genome shotgun (WGS) entry which is preliminary data.</text>
</comment>
<accession>A0A926I9G9</accession>
<keyword evidence="3" id="KW-0472">Membrane</keyword>
<dbReference type="InterPro" id="IPR050882">
    <property type="entry name" value="Prepilin_peptidase/N-MTase"/>
</dbReference>
<keyword evidence="3" id="KW-1133">Transmembrane helix</keyword>
<evidence type="ECO:0000313" key="6">
    <source>
        <dbReference type="Proteomes" id="UP000610862"/>
    </source>
</evidence>
<dbReference type="Proteomes" id="UP000610862">
    <property type="component" value="Unassembled WGS sequence"/>
</dbReference>
<dbReference type="RefSeq" id="WP_177269671.1">
    <property type="nucleotide sequence ID" value="NZ_JACRTA010000001.1"/>
</dbReference>
<protein>
    <submittedName>
        <fullName evidence="5">Prepilin peptidase</fullName>
    </submittedName>
</protein>
<organism evidence="5 6">
    <name type="scientific">Lentihominibacter hominis</name>
    <dbReference type="NCBI Taxonomy" id="2763645"/>
    <lineage>
        <taxon>Bacteria</taxon>
        <taxon>Bacillati</taxon>
        <taxon>Bacillota</taxon>
        <taxon>Clostridia</taxon>
        <taxon>Peptostreptococcales</taxon>
        <taxon>Anaerovoracaceae</taxon>
        <taxon>Lentihominibacter</taxon>
    </lineage>
</organism>
<dbReference type="GO" id="GO:0006465">
    <property type="term" value="P:signal peptide processing"/>
    <property type="evidence" value="ECO:0007669"/>
    <property type="project" value="TreeGrafter"/>
</dbReference>
<keyword evidence="6" id="KW-1185">Reference proteome</keyword>
<sequence>MIIIIVKIVVSLFLGTLAGFAAIYIFNKMPAKWLCDYGHAPSQELKDPYIQRVKGFPWRWIYAAGFICLLIRLSFFDVRLAAAGLFACWAMLIIGLADLKYMVIPDQFVIMLALSAFGFIPYHSSVWQPLTGALIGGGVMLMVAVLGGAAFKKEVMGFGDVKLFASLGLVLGIKGTVSVLIASSLFSGIFAAVGLASGKYRKDEVRPLGPYICGCGIFYIFAVWPFLL</sequence>